<name>A0AA39V400_9LECA</name>
<comment type="caution">
    <text evidence="1">The sequence shown here is derived from an EMBL/GenBank/DDBJ whole genome shotgun (WGS) entry which is preliminary data.</text>
</comment>
<protein>
    <submittedName>
        <fullName evidence="1">Uncharacterized protein</fullName>
    </submittedName>
</protein>
<evidence type="ECO:0000313" key="1">
    <source>
        <dbReference type="EMBL" id="KAK0515067.1"/>
    </source>
</evidence>
<accession>A0AA39V400</accession>
<evidence type="ECO:0000313" key="2">
    <source>
        <dbReference type="Proteomes" id="UP001166286"/>
    </source>
</evidence>
<gene>
    <name evidence="1" type="ORF">JMJ35_002446</name>
</gene>
<dbReference type="AlphaFoldDB" id="A0AA39V400"/>
<sequence>MSASDAANLAAAWVSAVVTTIGLSSVLVQVNTIRNQLDPFSNARGEEHLGPWGQRQRRTAWYDLAKPPPDGPVIRADLHKSLDLETLHLSRRPICRVGIPSWTVLLAVFHPHSAQLRNQIESEETSLSEEKVLPSMQMLDNLHQPPPRPPQKTSQYHQWHQVLPTIPLIYYKDVACAKISRMTLIVFVLLSQGREEYRHDGSSGLRLGWASYNGFCKSSTKLLLRGCVNNKTDRFEWPLGERPTLHFEPHETFMNGKDPFPLCFSRRPRMCVQMAVGIIDRGLREDRSNRVAFSGRKKPGPYMLTLLPKRFGAQRSAADLYNKLGGEAHEVDFFFRERLEDESVPPLHVRVLTVPSLIEDESSTVYLRQAEATAIADCLDHLPWSPLAWSIHRGMKDILIAYAYPYMMAYREILAAELGKAARTHVTTLHKSGWKDKEFITQSMAQQAESAIRSDGHCSGDVCRIISAIAESLWDKSQPEMDCTTFWSRHVDVPATGKEVSEALTPDGVVALVKAFFVWWSHEFDYDIYYKLPLDIVVV</sequence>
<dbReference type="EMBL" id="JAFEKC020000004">
    <property type="protein sequence ID" value="KAK0515067.1"/>
    <property type="molecule type" value="Genomic_DNA"/>
</dbReference>
<proteinExistence type="predicted"/>
<keyword evidence="2" id="KW-1185">Reference proteome</keyword>
<dbReference type="Proteomes" id="UP001166286">
    <property type="component" value="Unassembled WGS sequence"/>
</dbReference>
<reference evidence="1" key="1">
    <citation type="submission" date="2023-03" db="EMBL/GenBank/DDBJ databases">
        <title>Complete genome of Cladonia borealis.</title>
        <authorList>
            <person name="Park H."/>
        </authorList>
    </citation>
    <scope>NUCLEOTIDE SEQUENCE</scope>
    <source>
        <strain evidence="1">ANT050790</strain>
    </source>
</reference>
<organism evidence="1 2">
    <name type="scientific">Cladonia borealis</name>
    <dbReference type="NCBI Taxonomy" id="184061"/>
    <lineage>
        <taxon>Eukaryota</taxon>
        <taxon>Fungi</taxon>
        <taxon>Dikarya</taxon>
        <taxon>Ascomycota</taxon>
        <taxon>Pezizomycotina</taxon>
        <taxon>Lecanoromycetes</taxon>
        <taxon>OSLEUM clade</taxon>
        <taxon>Lecanoromycetidae</taxon>
        <taxon>Lecanorales</taxon>
        <taxon>Lecanorineae</taxon>
        <taxon>Cladoniaceae</taxon>
        <taxon>Cladonia</taxon>
    </lineage>
</organism>